<evidence type="ECO:0000256" key="1">
    <source>
        <dbReference type="SAM" id="MobiDB-lite"/>
    </source>
</evidence>
<dbReference type="SUPFAM" id="SSF47473">
    <property type="entry name" value="EF-hand"/>
    <property type="match status" value="1"/>
</dbReference>
<feature type="region of interest" description="Disordered" evidence="1">
    <location>
        <begin position="347"/>
        <end position="377"/>
    </location>
</feature>
<dbReference type="AlphaFoldDB" id="A0A815KRD0"/>
<dbReference type="Gene3D" id="1.10.238.10">
    <property type="entry name" value="EF-hand"/>
    <property type="match status" value="1"/>
</dbReference>
<sequence length="483" mass="55510">MNASNDKQTLAWPAKTSVTMKPSWQVARDISTAVLWKKSARLSLKQETTPNFTTQRSIFKRQSSYAPKSILKPSQTDGTPRMPTEKEATLAAISYNFLCSCCGSSCAGDSIRCRVCIKAYDLHCLTQRGYLSHQLVPLRRHAKQDWSCPDCSDLTRLLSHDELMHLMNAFDQIDRDRDGYIVLEEFLSLKSNKTGSDGLESFIQHNQDLGKKYFSLIDPTHQGAVAWSDFIRLYSCKVIAAKDRVELTTKLTEKELVAARSYFLKDPRKLYDNDFNRIITREYFNRIHNDLILILNQKYGIDFIDAILGYEDRPGNITDKSPLMNWSEYLREISLLILLNRANDMTSQGHRAPAPPHLSNAEKVVPSGTNDPSNKFPISRSNTLITSTFPTMSYDESFLKHAKLLQKIQKRHQFEELKRKQMGSNINFTIVENDDDDKGRMNLPRLKVNARDDRRTITDPWTSVKEMQQLRNEPVLIRTTLKF</sequence>
<evidence type="ECO:0000313" key="3">
    <source>
        <dbReference type="EMBL" id="CAF1396481.1"/>
    </source>
</evidence>
<dbReference type="SUPFAM" id="SSF57903">
    <property type="entry name" value="FYVE/PHD zinc finger"/>
    <property type="match status" value="1"/>
</dbReference>
<dbReference type="OrthoDB" id="9978298at2759"/>
<dbReference type="InterPro" id="IPR011992">
    <property type="entry name" value="EF-hand-dom_pair"/>
</dbReference>
<proteinExistence type="predicted"/>
<name>A0A815KRD0_9BILA</name>
<dbReference type="PROSITE" id="PS50222">
    <property type="entry name" value="EF_HAND_2"/>
    <property type="match status" value="1"/>
</dbReference>
<evidence type="ECO:0000259" key="2">
    <source>
        <dbReference type="PROSITE" id="PS50222"/>
    </source>
</evidence>
<accession>A0A815KRD0</accession>
<dbReference type="EMBL" id="CAJNON010000873">
    <property type="protein sequence ID" value="CAF1396481.1"/>
    <property type="molecule type" value="Genomic_DNA"/>
</dbReference>
<dbReference type="InterPro" id="IPR002048">
    <property type="entry name" value="EF_hand_dom"/>
</dbReference>
<comment type="caution">
    <text evidence="3">The sequence shown here is derived from an EMBL/GenBank/DDBJ whole genome shotgun (WGS) entry which is preliminary data.</text>
</comment>
<dbReference type="InterPro" id="IPR013083">
    <property type="entry name" value="Znf_RING/FYVE/PHD"/>
</dbReference>
<organism evidence="3 4">
    <name type="scientific">Adineta steineri</name>
    <dbReference type="NCBI Taxonomy" id="433720"/>
    <lineage>
        <taxon>Eukaryota</taxon>
        <taxon>Metazoa</taxon>
        <taxon>Spiralia</taxon>
        <taxon>Gnathifera</taxon>
        <taxon>Rotifera</taxon>
        <taxon>Eurotatoria</taxon>
        <taxon>Bdelloidea</taxon>
        <taxon>Adinetida</taxon>
        <taxon>Adinetidae</taxon>
        <taxon>Adineta</taxon>
    </lineage>
</organism>
<dbReference type="Pfam" id="PF13499">
    <property type="entry name" value="EF-hand_7"/>
    <property type="match status" value="1"/>
</dbReference>
<evidence type="ECO:0000313" key="4">
    <source>
        <dbReference type="Proteomes" id="UP000663891"/>
    </source>
</evidence>
<dbReference type="Gene3D" id="3.30.40.10">
    <property type="entry name" value="Zinc/RING finger domain, C3HC4 (zinc finger)"/>
    <property type="match status" value="1"/>
</dbReference>
<protein>
    <recommendedName>
        <fullName evidence="2">EF-hand domain-containing protein</fullName>
    </recommendedName>
</protein>
<dbReference type="Proteomes" id="UP000663891">
    <property type="component" value="Unassembled WGS sequence"/>
</dbReference>
<dbReference type="GO" id="GO:0005509">
    <property type="term" value="F:calcium ion binding"/>
    <property type="evidence" value="ECO:0007669"/>
    <property type="project" value="InterPro"/>
</dbReference>
<dbReference type="InterPro" id="IPR011011">
    <property type="entry name" value="Znf_FYVE_PHD"/>
</dbReference>
<feature type="domain" description="EF-hand" evidence="2">
    <location>
        <begin position="161"/>
        <end position="196"/>
    </location>
</feature>
<gene>
    <name evidence="3" type="ORF">VCS650_LOCUS36244</name>
</gene>
<reference evidence="3" key="1">
    <citation type="submission" date="2021-02" db="EMBL/GenBank/DDBJ databases">
        <authorList>
            <person name="Nowell W R."/>
        </authorList>
    </citation>
    <scope>NUCLEOTIDE SEQUENCE</scope>
</reference>